<dbReference type="Gene3D" id="3.20.20.80">
    <property type="entry name" value="Glycosidases"/>
    <property type="match status" value="1"/>
</dbReference>
<evidence type="ECO:0000256" key="1">
    <source>
        <dbReference type="ARBA" id="ARBA00022801"/>
    </source>
</evidence>
<dbReference type="Pfam" id="PF02449">
    <property type="entry name" value="Glyco_hydro_42"/>
    <property type="match status" value="1"/>
</dbReference>
<evidence type="ECO:0000256" key="4">
    <source>
        <dbReference type="SAM" id="SignalP"/>
    </source>
</evidence>
<keyword evidence="1" id="KW-0378">Hydrolase</keyword>
<evidence type="ECO:0000313" key="6">
    <source>
        <dbReference type="EMBL" id="PZR81181.1"/>
    </source>
</evidence>
<keyword evidence="2" id="KW-0326">Glycosidase</keyword>
<name>A0A2W6ATJ6_9BACT</name>
<feature type="signal peptide" evidence="4">
    <location>
        <begin position="1"/>
        <end position="19"/>
    </location>
</feature>
<feature type="domain" description="Glycoside hydrolase family 42 N-terminal" evidence="5">
    <location>
        <begin position="134"/>
        <end position="263"/>
    </location>
</feature>
<dbReference type="InterPro" id="IPR013529">
    <property type="entry name" value="Glyco_hydro_42_N"/>
</dbReference>
<comment type="caution">
    <text evidence="6">The sequence shown here is derived from an EMBL/GenBank/DDBJ whole genome shotgun (WGS) entry which is preliminary data.</text>
</comment>
<accession>A0A2W6ATJ6</accession>
<dbReference type="GO" id="GO:0004565">
    <property type="term" value="F:beta-galactosidase activity"/>
    <property type="evidence" value="ECO:0007669"/>
    <property type="project" value="InterPro"/>
</dbReference>
<organism evidence="6 7">
    <name type="scientific">Candidatus Aeolococcus gillhamiae</name>
    <dbReference type="NCBI Taxonomy" id="3127015"/>
    <lineage>
        <taxon>Bacteria</taxon>
        <taxon>Bacillati</taxon>
        <taxon>Candidatus Dormiibacterota</taxon>
        <taxon>Candidatus Dormibacteria</taxon>
        <taxon>Candidatus Aeolococcales</taxon>
        <taxon>Candidatus Aeolococcaceae</taxon>
        <taxon>Candidatus Aeolococcus</taxon>
    </lineage>
</organism>
<evidence type="ECO:0000313" key="7">
    <source>
        <dbReference type="Proteomes" id="UP000248724"/>
    </source>
</evidence>
<sequence length="266" mass="28305">MSAALMAGCGSAPPAPAPAGNASGAPAATALPASPAVPPASRAATGSLAGFFPIGAYVRAPPYFGLWKSRGINTMVDGTSEPGWNAAAVRDGLDEIRAPACNPARDAGNKHLLAWALQDQPDDIGTQVPFTKIQQTYRAWKRAAPSIPVYINFNGQLNQYDTATKASGLSWYQKYAQGADWITADLYPVNSGEGDDLGLIGQEVDELRQIAGRKPVFAFIESGAYDATDPVITPDQFRGEAWEAIIHGARGVFYFRCRSRPRSDMT</sequence>
<evidence type="ECO:0000256" key="2">
    <source>
        <dbReference type="ARBA" id="ARBA00023295"/>
    </source>
</evidence>
<dbReference type="SUPFAM" id="SSF51445">
    <property type="entry name" value="(Trans)glycosidases"/>
    <property type="match status" value="1"/>
</dbReference>
<gene>
    <name evidence="6" type="ORF">DLM65_06470</name>
</gene>
<feature type="region of interest" description="Disordered" evidence="3">
    <location>
        <begin position="15"/>
        <end position="39"/>
    </location>
</feature>
<keyword evidence="4" id="KW-0732">Signal</keyword>
<protein>
    <recommendedName>
        <fullName evidence="5">Glycoside hydrolase family 42 N-terminal domain-containing protein</fullName>
    </recommendedName>
</protein>
<proteinExistence type="predicted"/>
<dbReference type="GO" id="GO:0005975">
    <property type="term" value="P:carbohydrate metabolic process"/>
    <property type="evidence" value="ECO:0007669"/>
    <property type="project" value="InterPro"/>
</dbReference>
<feature type="chain" id="PRO_5016061619" description="Glycoside hydrolase family 42 N-terminal domain-containing protein" evidence="4">
    <location>
        <begin position="20"/>
        <end position="266"/>
    </location>
</feature>
<dbReference type="Proteomes" id="UP000248724">
    <property type="component" value="Unassembled WGS sequence"/>
</dbReference>
<reference evidence="6 7" key="1">
    <citation type="journal article" date="2017" name="Nature">
        <title>Atmospheric trace gases support primary production in Antarctic desert surface soil.</title>
        <authorList>
            <person name="Ji M."/>
            <person name="Greening C."/>
            <person name="Vanwonterghem I."/>
            <person name="Carere C.R."/>
            <person name="Bay S.K."/>
            <person name="Steen J.A."/>
            <person name="Montgomery K."/>
            <person name="Lines T."/>
            <person name="Beardall J."/>
            <person name="van Dorst J."/>
            <person name="Snape I."/>
            <person name="Stott M.B."/>
            <person name="Hugenholtz P."/>
            <person name="Ferrari B.C."/>
        </authorList>
    </citation>
    <scope>NUCLEOTIDE SEQUENCE [LARGE SCALE GENOMIC DNA]</scope>
    <source>
        <strain evidence="6">RRmetagenome_bin12</strain>
    </source>
</reference>
<evidence type="ECO:0000256" key="3">
    <source>
        <dbReference type="SAM" id="MobiDB-lite"/>
    </source>
</evidence>
<dbReference type="EMBL" id="QHBU01000120">
    <property type="protein sequence ID" value="PZR81181.1"/>
    <property type="molecule type" value="Genomic_DNA"/>
</dbReference>
<dbReference type="InterPro" id="IPR017853">
    <property type="entry name" value="GH"/>
</dbReference>
<dbReference type="AlphaFoldDB" id="A0A2W6ATJ6"/>
<evidence type="ECO:0000259" key="5">
    <source>
        <dbReference type="Pfam" id="PF02449"/>
    </source>
</evidence>
<dbReference type="GO" id="GO:0009341">
    <property type="term" value="C:beta-galactosidase complex"/>
    <property type="evidence" value="ECO:0007669"/>
    <property type="project" value="InterPro"/>
</dbReference>